<evidence type="ECO:0000313" key="2">
    <source>
        <dbReference type="EMBL" id="GFT39787.1"/>
    </source>
</evidence>
<dbReference type="Proteomes" id="UP000887013">
    <property type="component" value="Unassembled WGS sequence"/>
</dbReference>
<feature type="compositionally biased region" description="Polar residues" evidence="1">
    <location>
        <begin position="10"/>
        <end position="24"/>
    </location>
</feature>
<feature type="region of interest" description="Disordered" evidence="1">
    <location>
        <begin position="1"/>
        <end position="24"/>
    </location>
</feature>
<accession>A0A8X6NXL9</accession>
<proteinExistence type="predicted"/>
<dbReference type="EMBL" id="BMAW01109703">
    <property type="protein sequence ID" value="GFT39787.1"/>
    <property type="molecule type" value="Genomic_DNA"/>
</dbReference>
<evidence type="ECO:0000313" key="3">
    <source>
        <dbReference type="Proteomes" id="UP000887013"/>
    </source>
</evidence>
<gene>
    <name evidence="2" type="ORF">NPIL_56511</name>
</gene>
<keyword evidence="3" id="KW-1185">Reference proteome</keyword>
<comment type="caution">
    <text evidence="2">The sequence shown here is derived from an EMBL/GenBank/DDBJ whole genome shotgun (WGS) entry which is preliminary data.</text>
</comment>
<protein>
    <submittedName>
        <fullName evidence="2">Uncharacterized protein</fullName>
    </submittedName>
</protein>
<sequence>MPEPLASGSLPATENLGSNSSKTRPWNSCLDYGRWKMSLIRVISWLRCECDNVYSENQFLGYAIVET</sequence>
<organism evidence="2 3">
    <name type="scientific">Nephila pilipes</name>
    <name type="common">Giant wood spider</name>
    <name type="synonym">Nephila maculata</name>
    <dbReference type="NCBI Taxonomy" id="299642"/>
    <lineage>
        <taxon>Eukaryota</taxon>
        <taxon>Metazoa</taxon>
        <taxon>Ecdysozoa</taxon>
        <taxon>Arthropoda</taxon>
        <taxon>Chelicerata</taxon>
        <taxon>Arachnida</taxon>
        <taxon>Araneae</taxon>
        <taxon>Araneomorphae</taxon>
        <taxon>Entelegynae</taxon>
        <taxon>Araneoidea</taxon>
        <taxon>Nephilidae</taxon>
        <taxon>Nephila</taxon>
    </lineage>
</organism>
<dbReference type="AlphaFoldDB" id="A0A8X6NXL9"/>
<evidence type="ECO:0000256" key="1">
    <source>
        <dbReference type="SAM" id="MobiDB-lite"/>
    </source>
</evidence>
<name>A0A8X6NXL9_NEPPI</name>
<reference evidence="2" key="1">
    <citation type="submission" date="2020-08" db="EMBL/GenBank/DDBJ databases">
        <title>Multicomponent nature underlies the extraordinary mechanical properties of spider dragline silk.</title>
        <authorList>
            <person name="Kono N."/>
            <person name="Nakamura H."/>
            <person name="Mori M."/>
            <person name="Yoshida Y."/>
            <person name="Ohtoshi R."/>
            <person name="Malay A.D."/>
            <person name="Moran D.A.P."/>
            <person name="Tomita M."/>
            <person name="Numata K."/>
            <person name="Arakawa K."/>
        </authorList>
    </citation>
    <scope>NUCLEOTIDE SEQUENCE</scope>
</reference>